<protein>
    <submittedName>
        <fullName evidence="10">Outer membrane protein</fullName>
    </submittedName>
</protein>
<dbReference type="InterPro" id="IPR003423">
    <property type="entry name" value="OMP_efflux"/>
</dbReference>
<comment type="similarity">
    <text evidence="2">Belongs to the outer membrane factor (OMF) (TC 1.B.17) family.</text>
</comment>
<dbReference type="InterPro" id="IPR051906">
    <property type="entry name" value="TolC-like"/>
</dbReference>
<accession>A4B8Y6</accession>
<evidence type="ECO:0000256" key="7">
    <source>
        <dbReference type="ARBA" id="ARBA00023237"/>
    </source>
</evidence>
<keyword evidence="8" id="KW-0175">Coiled coil</keyword>
<dbReference type="RefSeq" id="WP_008044493.1">
    <property type="nucleotide sequence ID" value="NZ_CH724151.1"/>
</dbReference>
<dbReference type="InterPro" id="IPR010130">
    <property type="entry name" value="T1SS_OMP_TolC"/>
</dbReference>
<dbReference type="GO" id="GO:1990281">
    <property type="term" value="C:efflux pump complex"/>
    <property type="evidence" value="ECO:0007669"/>
    <property type="project" value="TreeGrafter"/>
</dbReference>
<dbReference type="NCBIfam" id="TIGR01844">
    <property type="entry name" value="type_I_sec_TolC"/>
    <property type="match status" value="1"/>
</dbReference>
<evidence type="ECO:0000256" key="8">
    <source>
        <dbReference type="SAM" id="Coils"/>
    </source>
</evidence>
<evidence type="ECO:0000256" key="1">
    <source>
        <dbReference type="ARBA" id="ARBA00004442"/>
    </source>
</evidence>
<dbReference type="Pfam" id="PF02321">
    <property type="entry name" value="OEP"/>
    <property type="match status" value="2"/>
</dbReference>
<keyword evidence="4" id="KW-1134">Transmembrane beta strand</keyword>
<keyword evidence="7" id="KW-0998">Cell outer membrane</keyword>
<proteinExistence type="inferred from homology"/>
<feature type="chain" id="PRO_5002665045" evidence="9">
    <location>
        <begin position="22"/>
        <end position="445"/>
    </location>
</feature>
<gene>
    <name evidence="10" type="ORF">MED297_19407</name>
</gene>
<evidence type="ECO:0000256" key="4">
    <source>
        <dbReference type="ARBA" id="ARBA00022452"/>
    </source>
</evidence>
<comment type="subcellular location">
    <subcellularLocation>
        <location evidence="1">Cell outer membrane</location>
    </subcellularLocation>
</comment>
<evidence type="ECO:0000256" key="2">
    <source>
        <dbReference type="ARBA" id="ARBA00007613"/>
    </source>
</evidence>
<dbReference type="Gene3D" id="1.20.1600.10">
    <property type="entry name" value="Outer membrane efflux proteins (OEP)"/>
    <property type="match status" value="1"/>
</dbReference>
<evidence type="ECO:0000256" key="9">
    <source>
        <dbReference type="SAM" id="SignalP"/>
    </source>
</evidence>
<dbReference type="Proteomes" id="UP000005953">
    <property type="component" value="Unassembled WGS sequence"/>
</dbReference>
<keyword evidence="6" id="KW-0472">Membrane</keyword>
<feature type="coiled-coil region" evidence="8">
    <location>
        <begin position="146"/>
        <end position="173"/>
    </location>
</feature>
<dbReference type="EMBL" id="AAOE01000001">
    <property type="protein sequence ID" value="EAR11087.1"/>
    <property type="molecule type" value="Genomic_DNA"/>
</dbReference>
<dbReference type="GO" id="GO:0015562">
    <property type="term" value="F:efflux transmembrane transporter activity"/>
    <property type="evidence" value="ECO:0007669"/>
    <property type="project" value="InterPro"/>
</dbReference>
<evidence type="ECO:0000256" key="5">
    <source>
        <dbReference type="ARBA" id="ARBA00022692"/>
    </source>
</evidence>
<dbReference type="PANTHER" id="PTHR30026:SF20">
    <property type="entry name" value="OUTER MEMBRANE PROTEIN TOLC"/>
    <property type="match status" value="1"/>
</dbReference>
<organism evidence="10 11">
    <name type="scientific">Reinekea blandensis MED297</name>
    <dbReference type="NCBI Taxonomy" id="314283"/>
    <lineage>
        <taxon>Bacteria</taxon>
        <taxon>Pseudomonadati</taxon>
        <taxon>Pseudomonadota</taxon>
        <taxon>Gammaproteobacteria</taxon>
        <taxon>Oceanospirillales</taxon>
        <taxon>Saccharospirillaceae</taxon>
        <taxon>Reinekea</taxon>
    </lineage>
</organism>
<feature type="signal peptide" evidence="9">
    <location>
        <begin position="1"/>
        <end position="21"/>
    </location>
</feature>
<feature type="coiled-coil region" evidence="8">
    <location>
        <begin position="355"/>
        <end position="382"/>
    </location>
</feature>
<comment type="caution">
    <text evidence="10">The sequence shown here is derived from an EMBL/GenBank/DDBJ whole genome shotgun (WGS) entry which is preliminary data.</text>
</comment>
<evidence type="ECO:0000256" key="3">
    <source>
        <dbReference type="ARBA" id="ARBA00022448"/>
    </source>
</evidence>
<dbReference type="GO" id="GO:0015288">
    <property type="term" value="F:porin activity"/>
    <property type="evidence" value="ECO:0007669"/>
    <property type="project" value="TreeGrafter"/>
</dbReference>
<keyword evidence="3" id="KW-0813">Transport</keyword>
<keyword evidence="11" id="KW-1185">Reference proteome</keyword>
<dbReference type="OrthoDB" id="9813458at2"/>
<reference evidence="10 11" key="1">
    <citation type="submission" date="2006-02" db="EMBL/GenBank/DDBJ databases">
        <authorList>
            <person name="Pinhassi J."/>
            <person name="Pedros-Alio C."/>
            <person name="Ferriera S."/>
            <person name="Johnson J."/>
            <person name="Kravitz S."/>
            <person name="Halpern A."/>
            <person name="Remington K."/>
            <person name="Beeson K."/>
            <person name="Tran B."/>
            <person name="Rogers Y.-H."/>
            <person name="Friedman R."/>
            <person name="Venter J.C."/>
        </authorList>
    </citation>
    <scope>NUCLEOTIDE SEQUENCE [LARGE SCALE GENOMIC DNA]</scope>
    <source>
        <strain evidence="10 11">MED297</strain>
    </source>
</reference>
<evidence type="ECO:0000313" key="10">
    <source>
        <dbReference type="EMBL" id="EAR11087.1"/>
    </source>
</evidence>
<dbReference type="SUPFAM" id="SSF56954">
    <property type="entry name" value="Outer membrane efflux proteins (OEP)"/>
    <property type="match status" value="1"/>
</dbReference>
<evidence type="ECO:0000256" key="6">
    <source>
        <dbReference type="ARBA" id="ARBA00023136"/>
    </source>
</evidence>
<keyword evidence="5" id="KW-0812">Transmembrane</keyword>
<dbReference type="STRING" id="314283.MED297_19407"/>
<sequence>MQKKTLLASLVVATLTTHAVAAQSLLETYEQAVANDPSLAIARLQSESAQQDVTSGFANVLPSVSASVNYGVGTESFQAPTDEESLAFDFDRQRLSASLQVQQNIFVLAAFTAYDAVKVNASLKEMEAAQAEQDLLVTVAEKYINALKAKEALDVLNAQLEAVDRQYEQTQQRYDVGLVTITDVLDAEATLDQTRVSLIRAESQYDIALQDLYTLTGSVPDGVMSISENVPVDAPAESGQQKWVDFAVSNHPEVLMAQKGLEVGELTLKAERERLLPSVGGQFSLDYSDVFGSDPVGNDNEQNWSASVGISIGMDLYSGGANQARIAKQGITNNITEQNIEMLKRNIAVQVANLYRTVRADAENVDAQIQALESRESALQATTVGYDVGTRNIVEVLNAQLAVFSAQNALNNARYDYLLNLLRLKQAAGQLSIADLDSIEQYLVN</sequence>
<name>A4B8Y6_9GAMM</name>
<dbReference type="GO" id="GO:0009279">
    <property type="term" value="C:cell outer membrane"/>
    <property type="evidence" value="ECO:0007669"/>
    <property type="project" value="UniProtKB-SubCell"/>
</dbReference>
<dbReference type="HOGENOM" id="CLU_012817_0_2_6"/>
<dbReference type="AlphaFoldDB" id="A4B8Y6"/>
<dbReference type="PANTHER" id="PTHR30026">
    <property type="entry name" value="OUTER MEMBRANE PROTEIN TOLC"/>
    <property type="match status" value="1"/>
</dbReference>
<evidence type="ECO:0000313" key="11">
    <source>
        <dbReference type="Proteomes" id="UP000005953"/>
    </source>
</evidence>
<keyword evidence="9" id="KW-0732">Signal</keyword>